<dbReference type="GO" id="GO:0016491">
    <property type="term" value="F:oxidoreductase activity"/>
    <property type="evidence" value="ECO:0007669"/>
    <property type="project" value="InterPro"/>
</dbReference>
<dbReference type="PANTHER" id="PTHR43677">
    <property type="entry name" value="SHORT-CHAIN DEHYDROGENASE/REDUCTASE"/>
    <property type="match status" value="1"/>
</dbReference>
<reference evidence="2 3" key="1">
    <citation type="submission" date="2021-11" db="EMBL/GenBank/DDBJ databases">
        <title>Black yeast isolated from Biological Soil Crust.</title>
        <authorList>
            <person name="Kurbessoian T."/>
        </authorList>
    </citation>
    <scope>NUCLEOTIDE SEQUENCE [LARGE SCALE GENOMIC DNA]</scope>
    <source>
        <strain evidence="2 3">CCFEE 5522</strain>
    </source>
</reference>
<feature type="domain" description="Enoyl reductase (ER)" evidence="1">
    <location>
        <begin position="14"/>
        <end position="333"/>
    </location>
</feature>
<dbReference type="CDD" id="cd08273">
    <property type="entry name" value="MDR8"/>
    <property type="match status" value="1"/>
</dbReference>
<dbReference type="Pfam" id="PF13602">
    <property type="entry name" value="ADH_zinc_N_2"/>
    <property type="match status" value="1"/>
</dbReference>
<sequence length="339" mass="37053">MATTIRKAQVSAFGGVSNVNIISAYIDDPTDDHVQVAVLYSGFSGSDINMRLGRYPMQKAAPLTPGYTLVGKVSKNGAHCCKFNVGDVVACLSVYDAEAELTNMPEKYLIPVPSGLDLQKACALIVDWTTAYGMVMRSAEVHQGQRVFVHGMSGAVGYALATLCQLQGAKVYGTASERNHEAFRSLGWTPYVYTEKQWMAAVKKMGGADVIFDPLGFESWDESYSVLSGSHGRLIGYGGNLATLNDQPSRGVLFPTIKLLSRNFMCPLVHKTTRFFYITRDDKTFVPDLQALFKLLAAGHIDVRIKAVFDLDNIQEAHRSWAKPGLGIGSMLIKVHADQ</sequence>
<evidence type="ECO:0000313" key="2">
    <source>
        <dbReference type="EMBL" id="KAK4545839.1"/>
    </source>
</evidence>
<accession>A0AAV9JK44</accession>
<dbReference type="InterPro" id="IPR013154">
    <property type="entry name" value="ADH-like_N"/>
</dbReference>
<dbReference type="InterPro" id="IPR011032">
    <property type="entry name" value="GroES-like_sf"/>
</dbReference>
<dbReference type="Gene3D" id="3.40.50.720">
    <property type="entry name" value="NAD(P)-binding Rossmann-like Domain"/>
    <property type="match status" value="1"/>
</dbReference>
<dbReference type="SUPFAM" id="SSF51735">
    <property type="entry name" value="NAD(P)-binding Rossmann-fold domains"/>
    <property type="match status" value="1"/>
</dbReference>
<proteinExistence type="predicted"/>
<dbReference type="SUPFAM" id="SSF50129">
    <property type="entry name" value="GroES-like"/>
    <property type="match status" value="1"/>
</dbReference>
<dbReference type="Pfam" id="PF08240">
    <property type="entry name" value="ADH_N"/>
    <property type="match status" value="1"/>
</dbReference>
<evidence type="ECO:0000313" key="3">
    <source>
        <dbReference type="Proteomes" id="UP001324427"/>
    </source>
</evidence>
<dbReference type="GO" id="GO:0005739">
    <property type="term" value="C:mitochondrion"/>
    <property type="evidence" value="ECO:0007669"/>
    <property type="project" value="TreeGrafter"/>
</dbReference>
<dbReference type="Proteomes" id="UP001324427">
    <property type="component" value="Unassembled WGS sequence"/>
</dbReference>
<gene>
    <name evidence="2" type="ORF">LTR36_002403</name>
</gene>
<protein>
    <recommendedName>
        <fullName evidence="1">Enoyl reductase (ER) domain-containing protein</fullName>
    </recommendedName>
</protein>
<dbReference type="EMBL" id="JAVFHQ010000017">
    <property type="protein sequence ID" value="KAK4545839.1"/>
    <property type="molecule type" value="Genomic_DNA"/>
</dbReference>
<dbReference type="SMART" id="SM00829">
    <property type="entry name" value="PKS_ER"/>
    <property type="match status" value="1"/>
</dbReference>
<dbReference type="InterPro" id="IPR020843">
    <property type="entry name" value="ER"/>
</dbReference>
<dbReference type="AlphaFoldDB" id="A0AAV9JK44"/>
<keyword evidence="3" id="KW-1185">Reference proteome</keyword>
<dbReference type="Gene3D" id="3.90.180.10">
    <property type="entry name" value="Medium-chain alcohol dehydrogenases, catalytic domain"/>
    <property type="match status" value="1"/>
</dbReference>
<name>A0AAV9JK44_9PEZI</name>
<dbReference type="InterPro" id="IPR036291">
    <property type="entry name" value="NAD(P)-bd_dom_sf"/>
</dbReference>
<organism evidence="2 3">
    <name type="scientific">Oleoguttula mirabilis</name>
    <dbReference type="NCBI Taxonomy" id="1507867"/>
    <lineage>
        <taxon>Eukaryota</taxon>
        <taxon>Fungi</taxon>
        <taxon>Dikarya</taxon>
        <taxon>Ascomycota</taxon>
        <taxon>Pezizomycotina</taxon>
        <taxon>Dothideomycetes</taxon>
        <taxon>Dothideomycetidae</taxon>
        <taxon>Mycosphaerellales</taxon>
        <taxon>Teratosphaeriaceae</taxon>
        <taxon>Oleoguttula</taxon>
    </lineage>
</organism>
<evidence type="ECO:0000259" key="1">
    <source>
        <dbReference type="SMART" id="SM00829"/>
    </source>
</evidence>
<dbReference type="InterPro" id="IPR051397">
    <property type="entry name" value="Zn-ADH-like_protein"/>
</dbReference>
<comment type="caution">
    <text evidence="2">The sequence shown here is derived from an EMBL/GenBank/DDBJ whole genome shotgun (WGS) entry which is preliminary data.</text>
</comment>
<dbReference type="PANTHER" id="PTHR43677:SF4">
    <property type="entry name" value="QUINONE OXIDOREDUCTASE-LIKE PROTEIN 2"/>
    <property type="match status" value="1"/>
</dbReference>